<evidence type="ECO:0000313" key="1">
    <source>
        <dbReference type="EMBL" id="CUR51738.1"/>
    </source>
</evidence>
<keyword evidence="2" id="KW-1185">Reference proteome</keyword>
<dbReference type="KEGG" id="ndv:NDEV_0973"/>
<gene>
    <name evidence="1" type="ORF">NDEV_0973</name>
</gene>
<reference evidence="2" key="1">
    <citation type="submission" date="2015-10" db="EMBL/GenBank/DDBJ databases">
        <authorList>
            <person name="Lehtovirta-Morley L.E."/>
            <person name="Vieille C."/>
        </authorList>
    </citation>
    <scope>NUCLEOTIDE SEQUENCE [LARGE SCALE GENOMIC DNA]</scope>
</reference>
<protein>
    <recommendedName>
        <fullName evidence="3">Archaeal Type IV pilin N-terminal domain-containing protein</fullName>
    </recommendedName>
</protein>
<proteinExistence type="predicted"/>
<evidence type="ECO:0000313" key="2">
    <source>
        <dbReference type="Proteomes" id="UP000196239"/>
    </source>
</evidence>
<dbReference type="EMBL" id="LN890280">
    <property type="protein sequence ID" value="CUR51738.1"/>
    <property type="molecule type" value="Genomic_DNA"/>
</dbReference>
<sequence>MNMFLRTKNRKAISAVLTTLIILVASVVLGTGVVLYGTSLFQTGAQSSGIAVQGSHVWVNSTSSPTYVWGAAEIRNSGDKILSVDQINVRGTQVPFASWYYSNNQTAVTAANFQSQLTYTGTTGTGLMKSFASGAPTGCTTATTQFYINEFGLGSSNPTVCFTQASGPISLKPGDRAIVYFQVPNGILSTVDAGSQSSVAVYAGSVGAPQSVTVESK</sequence>
<organism evidence="1 2">
    <name type="scientific">Nitrosotalea devaniterrae</name>
    <dbReference type="NCBI Taxonomy" id="1078905"/>
    <lineage>
        <taxon>Archaea</taxon>
        <taxon>Nitrososphaerota</taxon>
        <taxon>Nitrososphaeria</taxon>
        <taxon>Nitrosotaleales</taxon>
        <taxon>Nitrosotaleaceae</taxon>
        <taxon>Nitrosotalea</taxon>
    </lineage>
</organism>
<evidence type="ECO:0008006" key="3">
    <source>
        <dbReference type="Google" id="ProtNLM"/>
    </source>
</evidence>
<dbReference type="Proteomes" id="UP000196239">
    <property type="component" value="Chromosome 1"/>
</dbReference>
<accession>A0A128A325</accession>
<dbReference type="AlphaFoldDB" id="A0A128A325"/>
<name>A0A128A325_9ARCH</name>